<feature type="transmembrane region" description="Helical" evidence="1">
    <location>
        <begin position="33"/>
        <end position="52"/>
    </location>
</feature>
<feature type="transmembrane region" description="Helical" evidence="1">
    <location>
        <begin position="64"/>
        <end position="86"/>
    </location>
</feature>
<accession>A0A9X7W1E7</accession>
<gene>
    <name evidence="2" type="ORF">JZ786_08765</name>
</gene>
<feature type="transmembrane region" description="Helical" evidence="1">
    <location>
        <begin position="136"/>
        <end position="162"/>
    </location>
</feature>
<evidence type="ECO:0000313" key="2">
    <source>
        <dbReference type="EMBL" id="QSO49003.1"/>
    </source>
</evidence>
<keyword evidence="1" id="KW-1133">Transmembrane helix</keyword>
<keyword evidence="3" id="KW-1185">Reference proteome</keyword>
<proteinExistence type="predicted"/>
<keyword evidence="1" id="KW-0472">Membrane</keyword>
<dbReference type="EMBL" id="CP071182">
    <property type="protein sequence ID" value="QSO49003.1"/>
    <property type="molecule type" value="Genomic_DNA"/>
</dbReference>
<protein>
    <submittedName>
        <fullName evidence="2">Uncharacterized protein</fullName>
    </submittedName>
</protein>
<dbReference type="KEGG" id="afx:JZ786_08765"/>
<organism evidence="2 3">
    <name type="scientific">Alicyclobacillus mengziensis</name>
    <dbReference type="NCBI Taxonomy" id="2931921"/>
    <lineage>
        <taxon>Bacteria</taxon>
        <taxon>Bacillati</taxon>
        <taxon>Bacillota</taxon>
        <taxon>Bacilli</taxon>
        <taxon>Bacillales</taxon>
        <taxon>Alicyclobacillaceae</taxon>
        <taxon>Alicyclobacillus</taxon>
    </lineage>
</organism>
<sequence length="237" mass="25518">MIGLPALLVFIVTLYFMILVFRQYRRNHRLSHALWTISLFLSAFGSLAYSMAVWTQAGRGILFILYYIFGALWMAAMMGLGSLALVFSKRTVYVITVIVALLGIVGTVGLIVTPLSPSALSHLDGGAGTSVVTVSALWLVPLIILNTFGAVAVPVVALVSAWKVLRRSAPKRFFFGNLWLAIGVLIIAGAGSAARLGWPGLFWVTMLIGWVIAFGGFRMLSAAPEKRTVASDAPAML</sequence>
<evidence type="ECO:0000313" key="3">
    <source>
        <dbReference type="Proteomes" id="UP000663505"/>
    </source>
</evidence>
<reference evidence="2 3" key="1">
    <citation type="submission" date="2021-02" db="EMBL/GenBank/DDBJ databases">
        <title>Alicyclobacillus curvatus sp. nov. and Alicyclobacillus mengziensis sp. nov., two acidophilic bacteria isolated from acid mine drainage.</title>
        <authorList>
            <person name="Huang Y."/>
        </authorList>
    </citation>
    <scope>NUCLEOTIDE SEQUENCE [LARGE SCALE GENOMIC DNA]</scope>
    <source>
        <strain evidence="2 3">S30H14</strain>
    </source>
</reference>
<feature type="transmembrane region" description="Helical" evidence="1">
    <location>
        <begin position="174"/>
        <end position="194"/>
    </location>
</feature>
<feature type="transmembrane region" description="Helical" evidence="1">
    <location>
        <begin position="200"/>
        <end position="217"/>
    </location>
</feature>
<evidence type="ECO:0000256" key="1">
    <source>
        <dbReference type="SAM" id="Phobius"/>
    </source>
</evidence>
<dbReference type="RefSeq" id="WP_206658317.1">
    <property type="nucleotide sequence ID" value="NZ_CP071182.1"/>
</dbReference>
<dbReference type="AlphaFoldDB" id="A0A9X7W1E7"/>
<feature type="transmembrane region" description="Helical" evidence="1">
    <location>
        <begin position="6"/>
        <end position="21"/>
    </location>
</feature>
<name>A0A9X7W1E7_9BACL</name>
<dbReference type="Proteomes" id="UP000663505">
    <property type="component" value="Chromosome"/>
</dbReference>
<feature type="transmembrane region" description="Helical" evidence="1">
    <location>
        <begin position="93"/>
        <end position="116"/>
    </location>
</feature>
<keyword evidence="1" id="KW-0812">Transmembrane</keyword>